<dbReference type="KEGG" id="afla:FHG64_05835"/>
<keyword evidence="3" id="KW-0472">Membrane</keyword>
<feature type="compositionally biased region" description="Basic and acidic residues" evidence="2">
    <location>
        <begin position="261"/>
        <end position="288"/>
    </location>
</feature>
<dbReference type="Proteomes" id="UP000309016">
    <property type="component" value="Chromosome"/>
</dbReference>
<keyword evidence="3" id="KW-1133">Transmembrane helix</keyword>
<feature type="transmembrane region" description="Helical" evidence="3">
    <location>
        <begin position="597"/>
        <end position="619"/>
    </location>
</feature>
<feature type="coiled-coil region" evidence="1">
    <location>
        <begin position="550"/>
        <end position="588"/>
    </location>
</feature>
<feature type="region of interest" description="Disordered" evidence="2">
    <location>
        <begin position="261"/>
        <end position="300"/>
    </location>
</feature>
<accession>A0A5B7X2W2</accession>
<keyword evidence="5" id="KW-1185">Reference proteome</keyword>
<sequence length="620" mass="68475">MKRRNLMSIMLLLGPLVLQAQEREVDYIAESIITPHFFIAVIAGVVLAMGFQFILTALSVATGITAIGDIKEKYVKGKYHPNRKDNLHDLDHDVTRDDDDDDGMDTGTMITTGFGAWSVLTTIISLFGATALAINLALIASPVIAITLGLVIWATFFILLFYLESKVVNSLIGGLINTATSGLRASGEAVKSMFATSPETQMKHVAEDTVDKIRKDFSASFDPTVINDTIDEFFTKVDRNVPDYEKVKNDIKQIIEESDKRNERITRESDERTEKITRESDQRQEKVQKQTSSSSSPGKWMAIQQVMTRAIEQASGDEANVEDKGKVEQLKQLQNELKQAYGEGDTKEEKLEKVVAKFTPAEEEEVHGYIEKIKDILSKATPEDMDRDQIEQQIMSVVNNPKVEGRKLASKMGEIDRKTIIDVLAANTALNRQQIEKYADKVEELLQKVISQFSGAGSSVDGVMHDATNLKMKLEREVSKLLNGNGKPDIDFSRLTSYFQNKIGMGAGSGSGENALSSFKRKLSGMDRDTIVSAVTANTNIDQRDIDRVVQSYEDAKNNVLQKITEVEDEANRRVENLKRKAVIQAENTRKNAAAAAWWLVASAVLSAGAAIGGSLVALG</sequence>
<organism evidence="4 5">
    <name type="scientific">Antarcticibacterium flavum</name>
    <dbReference type="NCBI Taxonomy" id="2058175"/>
    <lineage>
        <taxon>Bacteria</taxon>
        <taxon>Pseudomonadati</taxon>
        <taxon>Bacteroidota</taxon>
        <taxon>Flavobacteriia</taxon>
        <taxon>Flavobacteriales</taxon>
        <taxon>Flavobacteriaceae</taxon>
        <taxon>Antarcticibacterium</taxon>
    </lineage>
</organism>
<name>A0A5B7X2W2_9FLAO</name>
<evidence type="ECO:0000256" key="3">
    <source>
        <dbReference type="SAM" id="Phobius"/>
    </source>
</evidence>
<keyword evidence="1" id="KW-0175">Coiled coil</keyword>
<dbReference type="EMBL" id="CP040812">
    <property type="protein sequence ID" value="QCY68963.1"/>
    <property type="molecule type" value="Genomic_DNA"/>
</dbReference>
<gene>
    <name evidence="4" type="ORF">FHG64_05835</name>
</gene>
<feature type="transmembrane region" description="Helical" evidence="3">
    <location>
        <begin position="114"/>
        <end position="137"/>
    </location>
</feature>
<evidence type="ECO:0000313" key="4">
    <source>
        <dbReference type="EMBL" id="QCY68963.1"/>
    </source>
</evidence>
<proteinExistence type="predicted"/>
<feature type="transmembrane region" description="Helical" evidence="3">
    <location>
        <begin position="36"/>
        <end position="68"/>
    </location>
</feature>
<dbReference type="OrthoDB" id="1403850at2"/>
<keyword evidence="3" id="KW-0812">Transmembrane</keyword>
<protein>
    <submittedName>
        <fullName evidence="4">Uncharacterized protein</fullName>
    </submittedName>
</protein>
<dbReference type="AlphaFoldDB" id="A0A5B7X2W2"/>
<dbReference type="RefSeq" id="WP_139065546.1">
    <property type="nucleotide sequence ID" value="NZ_CP040812.1"/>
</dbReference>
<feature type="transmembrane region" description="Helical" evidence="3">
    <location>
        <begin position="143"/>
        <end position="163"/>
    </location>
</feature>
<reference evidence="4 5" key="1">
    <citation type="submission" date="2019-06" db="EMBL/GenBank/DDBJ databases">
        <title>Complete genome sequence of Antarcticibacterium flavum KCTC 52984T from an Antarctic marine sediment.</title>
        <authorList>
            <person name="Lee Y.M."/>
            <person name="Shin S.C."/>
        </authorList>
    </citation>
    <scope>NUCLEOTIDE SEQUENCE [LARGE SCALE GENOMIC DNA]</scope>
    <source>
        <strain evidence="4 5">KCTC 52984</strain>
    </source>
</reference>
<evidence type="ECO:0000313" key="5">
    <source>
        <dbReference type="Proteomes" id="UP000309016"/>
    </source>
</evidence>
<evidence type="ECO:0000256" key="1">
    <source>
        <dbReference type="SAM" id="Coils"/>
    </source>
</evidence>
<evidence type="ECO:0000256" key="2">
    <source>
        <dbReference type="SAM" id="MobiDB-lite"/>
    </source>
</evidence>